<comment type="caution">
    <text evidence="2">The sequence shown here is derived from an EMBL/GenBank/DDBJ whole genome shotgun (WGS) entry which is preliminary data.</text>
</comment>
<feature type="region of interest" description="Disordered" evidence="1">
    <location>
        <begin position="22"/>
        <end position="42"/>
    </location>
</feature>
<accession>A0ABD0NT28</accession>
<organism evidence="2 3">
    <name type="scientific">Cirrhinus mrigala</name>
    <name type="common">Mrigala</name>
    <dbReference type="NCBI Taxonomy" id="683832"/>
    <lineage>
        <taxon>Eukaryota</taxon>
        <taxon>Metazoa</taxon>
        <taxon>Chordata</taxon>
        <taxon>Craniata</taxon>
        <taxon>Vertebrata</taxon>
        <taxon>Euteleostomi</taxon>
        <taxon>Actinopterygii</taxon>
        <taxon>Neopterygii</taxon>
        <taxon>Teleostei</taxon>
        <taxon>Ostariophysi</taxon>
        <taxon>Cypriniformes</taxon>
        <taxon>Cyprinidae</taxon>
        <taxon>Labeoninae</taxon>
        <taxon>Labeonini</taxon>
        <taxon>Cirrhinus</taxon>
    </lineage>
</organism>
<reference evidence="2 3" key="1">
    <citation type="submission" date="2024-05" db="EMBL/GenBank/DDBJ databases">
        <title>Genome sequencing and assembly of Indian major carp, Cirrhinus mrigala (Hamilton, 1822).</title>
        <authorList>
            <person name="Mohindra V."/>
            <person name="Chowdhury L.M."/>
            <person name="Lal K."/>
            <person name="Jena J.K."/>
        </authorList>
    </citation>
    <scope>NUCLEOTIDE SEQUENCE [LARGE SCALE GENOMIC DNA]</scope>
    <source>
        <strain evidence="2">CM1030</strain>
        <tissue evidence="2">Blood</tissue>
    </source>
</reference>
<name>A0ABD0NT28_CIRMR</name>
<dbReference type="AlphaFoldDB" id="A0ABD0NT28"/>
<protein>
    <submittedName>
        <fullName evidence="2">Uncharacterized protein</fullName>
    </submittedName>
</protein>
<feature type="non-terminal residue" evidence="2">
    <location>
        <position position="52"/>
    </location>
</feature>
<gene>
    <name evidence="2" type="ORF">M9458_040770</name>
</gene>
<dbReference type="EMBL" id="JAMKFB020000020">
    <property type="protein sequence ID" value="KAL0165017.1"/>
    <property type="molecule type" value="Genomic_DNA"/>
</dbReference>
<keyword evidence="3" id="KW-1185">Reference proteome</keyword>
<dbReference type="Proteomes" id="UP001529510">
    <property type="component" value="Unassembled WGS sequence"/>
</dbReference>
<evidence type="ECO:0000256" key="1">
    <source>
        <dbReference type="SAM" id="MobiDB-lite"/>
    </source>
</evidence>
<proteinExistence type="predicted"/>
<sequence length="52" mass="5962">MCYYVNFTEALVFQLKKRPPDYAPITGRKPDSRPTHGSIPPEKLPYLVELSP</sequence>
<evidence type="ECO:0000313" key="3">
    <source>
        <dbReference type="Proteomes" id="UP001529510"/>
    </source>
</evidence>
<evidence type="ECO:0000313" key="2">
    <source>
        <dbReference type="EMBL" id="KAL0165017.1"/>
    </source>
</evidence>